<gene>
    <name evidence="7" type="ORF">PSYICH_LOCUS14326</name>
</gene>
<organism evidence="7 8">
    <name type="scientific">Psylliodes chrysocephalus</name>
    <dbReference type="NCBI Taxonomy" id="3402493"/>
    <lineage>
        <taxon>Eukaryota</taxon>
        <taxon>Metazoa</taxon>
        <taxon>Ecdysozoa</taxon>
        <taxon>Arthropoda</taxon>
        <taxon>Hexapoda</taxon>
        <taxon>Insecta</taxon>
        <taxon>Pterygota</taxon>
        <taxon>Neoptera</taxon>
        <taxon>Endopterygota</taxon>
        <taxon>Coleoptera</taxon>
        <taxon>Polyphaga</taxon>
        <taxon>Cucujiformia</taxon>
        <taxon>Chrysomeloidea</taxon>
        <taxon>Chrysomelidae</taxon>
        <taxon>Galerucinae</taxon>
        <taxon>Alticini</taxon>
        <taxon>Psylliodes</taxon>
    </lineage>
</organism>
<dbReference type="OrthoDB" id="18786at2759"/>
<dbReference type="InterPro" id="IPR048485">
    <property type="entry name" value="COG5_helical"/>
</dbReference>
<dbReference type="InterPro" id="IPR049176">
    <property type="entry name" value="COG5_N"/>
</dbReference>
<dbReference type="GO" id="GO:0000139">
    <property type="term" value="C:Golgi membrane"/>
    <property type="evidence" value="ECO:0007669"/>
    <property type="project" value="UniProtKB-SubCell"/>
</dbReference>
<protein>
    <recommendedName>
        <fullName evidence="2">Conserved oligomeric Golgi complex subunit 5</fullName>
    </recommendedName>
</protein>
<dbReference type="Pfam" id="PF20649">
    <property type="entry name" value="COG5_C"/>
    <property type="match status" value="1"/>
</dbReference>
<evidence type="ECO:0000256" key="1">
    <source>
        <dbReference type="ARBA" id="ARBA00004395"/>
    </source>
</evidence>
<dbReference type="PANTHER" id="PTHR13228">
    <property type="entry name" value="CONSERVED OLIGOMERIC GOLGI COMPLEX COMPONENT 5"/>
    <property type="match status" value="1"/>
</dbReference>
<dbReference type="Proteomes" id="UP001153636">
    <property type="component" value="Chromosome 8"/>
</dbReference>
<sequence length="745" mass="84445">MEEKRDIIYQIDKDDFYGYFLNPDSKNILNESLTIKDQVKKLAEGIELINQELHKQVLEKHEDLLQQANNATQLETVLNTMNIHVKTLFADAERLKAQITIPYNELEKHTKVLGRLHLASHILRQVNRLQQLSKRLSNTNDPVQKATLLQELEQLAADPELKEIEIVTNELRNIRTHQQKVVQLATGSLNQGVRNENVTQTTTALQIFINLGTIQSIANNFVENNLHECKESLKLAFVVSSGTTNKPKGGPGHVSLMSSQGFRNKVWSEVEKVFSEDIYSICKQIKFLQTTLNNLYLPNGDFNIAHTFWVGFAKVFQEEIQKSSSAVQQTLEEDYPKLLKSYFEMTTKLKYDIFSFDHDVLKKLENSYLSSSLTKLLDPTQAMFTGENALPTPDQIDSLIRITTNELSVALIEENLSEQISKNVAKSIKMFAVKTEQQLETGPEAAQVIGGTPNTGQQRNVNLANSLYYMETQMQRMLSNMKESLTESCAKIINESLQNLNNLVGAIMQPLIVSINSVIETIIITLHLESDWAKTQAPVKMYHSCSPYMKELSQFISRVYQTYLEDFKNKEVLSVKCNEIAVRTIELFVRHTSLLRPLAQGGRIRLQSDFHHLENSLKTICPHLADLGRPYRLLKSVASLIVLTPQEIVSGQTSESSVSHSTVLLMLFAFAGPELASPHQNTGWSLPKVSAWLDEHQNEAERLDLIVGALQKYEGIVRQKNSVNYDPVYPIMSQYLETALKQVNQ</sequence>
<dbReference type="EMBL" id="OV651820">
    <property type="protein sequence ID" value="CAH1114324.1"/>
    <property type="molecule type" value="Genomic_DNA"/>
</dbReference>
<name>A0A9P0D9A8_9CUCU</name>
<keyword evidence="8" id="KW-1185">Reference proteome</keyword>
<keyword evidence="4" id="KW-0472">Membrane</keyword>
<evidence type="ECO:0000313" key="7">
    <source>
        <dbReference type="EMBL" id="CAH1114324.1"/>
    </source>
</evidence>
<evidence type="ECO:0000256" key="2">
    <source>
        <dbReference type="ARBA" id="ARBA00020974"/>
    </source>
</evidence>
<reference evidence="7" key="1">
    <citation type="submission" date="2022-01" db="EMBL/GenBank/DDBJ databases">
        <authorList>
            <person name="King R."/>
        </authorList>
    </citation>
    <scope>NUCLEOTIDE SEQUENCE</scope>
</reference>
<comment type="subcellular location">
    <subcellularLocation>
        <location evidence="1">Golgi apparatus membrane</location>
        <topology evidence="1">Peripheral membrane protein</topology>
    </subcellularLocation>
</comment>
<dbReference type="PANTHER" id="PTHR13228:SF3">
    <property type="entry name" value="CONSERVED OLIGOMERIC GOLGI COMPLEX SUBUNIT 5"/>
    <property type="match status" value="1"/>
</dbReference>
<dbReference type="InterPro" id="IPR019465">
    <property type="entry name" value="Cog5"/>
</dbReference>
<accession>A0A9P0D9A8</accession>
<keyword evidence="3" id="KW-0333">Golgi apparatus</keyword>
<evidence type="ECO:0000256" key="4">
    <source>
        <dbReference type="ARBA" id="ARBA00023136"/>
    </source>
</evidence>
<feature type="domain" description="Conserved oligomeric Golgi complex subunit 5 N-terminal" evidence="5">
    <location>
        <begin position="30"/>
        <end position="136"/>
    </location>
</feature>
<proteinExistence type="predicted"/>
<dbReference type="Pfam" id="PF10392">
    <property type="entry name" value="COG5_N"/>
    <property type="match status" value="1"/>
</dbReference>
<evidence type="ECO:0000259" key="5">
    <source>
        <dbReference type="Pfam" id="PF10392"/>
    </source>
</evidence>
<dbReference type="AlphaFoldDB" id="A0A9P0D9A8"/>
<dbReference type="GO" id="GO:0006891">
    <property type="term" value="P:intra-Golgi vesicle-mediated transport"/>
    <property type="evidence" value="ECO:0007669"/>
    <property type="project" value="InterPro"/>
</dbReference>
<feature type="domain" description="Conserved oligomeric Golgi complex subunit 5 helical" evidence="6">
    <location>
        <begin position="161"/>
        <end position="344"/>
    </location>
</feature>
<dbReference type="GO" id="GO:0017119">
    <property type="term" value="C:Golgi transport complex"/>
    <property type="evidence" value="ECO:0007669"/>
    <property type="project" value="InterPro"/>
</dbReference>
<evidence type="ECO:0000256" key="3">
    <source>
        <dbReference type="ARBA" id="ARBA00023034"/>
    </source>
</evidence>
<evidence type="ECO:0000313" key="8">
    <source>
        <dbReference type="Proteomes" id="UP001153636"/>
    </source>
</evidence>
<evidence type="ECO:0000259" key="6">
    <source>
        <dbReference type="Pfam" id="PF20649"/>
    </source>
</evidence>